<gene>
    <name evidence="2" type="ORF">OMP40_14480</name>
</gene>
<feature type="domain" description="SLH" evidence="1">
    <location>
        <begin position="19"/>
        <end position="77"/>
    </location>
</feature>
<evidence type="ECO:0000259" key="1">
    <source>
        <dbReference type="PROSITE" id="PS51272"/>
    </source>
</evidence>
<dbReference type="EMBL" id="JAPDIA010000003">
    <property type="protein sequence ID" value="MDG0810425.1"/>
    <property type="molecule type" value="Genomic_DNA"/>
</dbReference>
<dbReference type="Proteomes" id="UP001153404">
    <property type="component" value="Unassembled WGS sequence"/>
</dbReference>
<name>A0A9X4KT83_9BACL</name>
<accession>A0A9X4KT83</accession>
<evidence type="ECO:0000313" key="3">
    <source>
        <dbReference type="Proteomes" id="UP001153404"/>
    </source>
</evidence>
<sequence length="77" mass="7975">MTAMLARAAGLKTESAPALPAFADSAQIPNWAKAPVAAAVEAGIVRGKTGNRFAPVEIAKRAEAVAAMMNLLQELEK</sequence>
<protein>
    <submittedName>
        <fullName evidence="2">S-layer homology domain-containing protein</fullName>
    </submittedName>
</protein>
<evidence type="ECO:0000313" key="2">
    <source>
        <dbReference type="EMBL" id="MDG0810425.1"/>
    </source>
</evidence>
<dbReference type="Pfam" id="PF00395">
    <property type="entry name" value="SLH"/>
    <property type="match status" value="1"/>
</dbReference>
<dbReference type="InterPro" id="IPR001119">
    <property type="entry name" value="SLH_dom"/>
</dbReference>
<organism evidence="2 3">
    <name type="scientific">Cohnella rhizosphaerae</name>
    <dbReference type="NCBI Taxonomy" id="1457232"/>
    <lineage>
        <taxon>Bacteria</taxon>
        <taxon>Bacillati</taxon>
        <taxon>Bacillota</taxon>
        <taxon>Bacilli</taxon>
        <taxon>Bacillales</taxon>
        <taxon>Paenibacillaceae</taxon>
        <taxon>Cohnella</taxon>
    </lineage>
</organism>
<dbReference type="AlphaFoldDB" id="A0A9X4KT83"/>
<dbReference type="PROSITE" id="PS51272">
    <property type="entry name" value="SLH"/>
    <property type="match status" value="1"/>
</dbReference>
<keyword evidence="3" id="KW-1185">Reference proteome</keyword>
<reference evidence="2" key="1">
    <citation type="submission" date="2022-10" db="EMBL/GenBank/DDBJ databases">
        <title>Comparative genomic analysis of Cohnella hashimotonis sp. nov., isolated from the International Space Station.</title>
        <authorList>
            <person name="Simpson A."/>
            <person name="Venkateswaran K."/>
        </authorList>
    </citation>
    <scope>NUCLEOTIDE SEQUENCE</scope>
    <source>
        <strain evidence="2">DSM 28161</strain>
    </source>
</reference>
<comment type="caution">
    <text evidence="2">The sequence shown here is derived from an EMBL/GenBank/DDBJ whole genome shotgun (WGS) entry which is preliminary data.</text>
</comment>
<proteinExistence type="predicted"/>